<proteinExistence type="predicted"/>
<dbReference type="AlphaFoldDB" id="A0A9W6B2B3"/>
<dbReference type="EMBL" id="BRPL01000004">
    <property type="protein sequence ID" value="GLB47501.1"/>
    <property type="molecule type" value="Genomic_DNA"/>
</dbReference>
<keyword evidence="1" id="KW-1133">Transmembrane helix</keyword>
<organism evidence="2 3">
    <name type="scientific">Philodulcilactobacillus myokoensis</name>
    <dbReference type="NCBI Taxonomy" id="2929573"/>
    <lineage>
        <taxon>Bacteria</taxon>
        <taxon>Bacillati</taxon>
        <taxon>Bacillota</taxon>
        <taxon>Bacilli</taxon>
        <taxon>Lactobacillales</taxon>
        <taxon>Lactobacillaceae</taxon>
        <taxon>Philodulcilactobacillus</taxon>
    </lineage>
</organism>
<comment type="caution">
    <text evidence="2">The sequence shown here is derived from an EMBL/GenBank/DDBJ whole genome shotgun (WGS) entry which is preliminary data.</text>
</comment>
<sequence>MKRVLAINFNYHSIKQTLMKYLRTTISLVMVIGNIIGIVIITLIDRRFNINDLITASIWDDAIIILILFLDWLIEKKRR</sequence>
<feature type="transmembrane region" description="Helical" evidence="1">
    <location>
        <begin position="21"/>
        <end position="44"/>
    </location>
</feature>
<dbReference type="Proteomes" id="UP001144204">
    <property type="component" value="Unassembled WGS sequence"/>
</dbReference>
<evidence type="ECO:0000313" key="3">
    <source>
        <dbReference type="Proteomes" id="UP001144204"/>
    </source>
</evidence>
<reference evidence="2" key="1">
    <citation type="submission" date="2022-07" db="EMBL/GenBank/DDBJ databases">
        <authorList>
            <person name="Kouya T."/>
            <person name="Ishiyama Y."/>
        </authorList>
    </citation>
    <scope>NUCLEOTIDE SEQUENCE</scope>
    <source>
        <strain evidence="2">WR16-4</strain>
    </source>
</reference>
<protein>
    <submittedName>
        <fullName evidence="2">Uncharacterized protein</fullName>
    </submittedName>
</protein>
<evidence type="ECO:0000256" key="1">
    <source>
        <dbReference type="SAM" id="Phobius"/>
    </source>
</evidence>
<accession>A0A9W6B2B3</accession>
<keyword evidence="1" id="KW-0472">Membrane</keyword>
<keyword evidence="3" id="KW-1185">Reference proteome</keyword>
<evidence type="ECO:0000313" key="2">
    <source>
        <dbReference type="EMBL" id="GLB47501.1"/>
    </source>
</evidence>
<feature type="transmembrane region" description="Helical" evidence="1">
    <location>
        <begin position="56"/>
        <end position="74"/>
    </location>
</feature>
<name>A0A9W6B2B3_9LACO</name>
<reference evidence="2" key="2">
    <citation type="journal article" date="2023" name="PLoS ONE">
        <title>Philodulcilactobacillus myokoensis gen. nov., sp. nov., a fructophilic, acidophilic, and agar-phobic lactic acid bacterium isolated from fermented vegetable extracts.</title>
        <authorList>
            <person name="Kouya T."/>
            <person name="Ishiyama Y."/>
            <person name="Ohashi S."/>
            <person name="Kumakubo R."/>
            <person name="Yamazaki T."/>
            <person name="Otaki T."/>
        </authorList>
    </citation>
    <scope>NUCLEOTIDE SEQUENCE</scope>
    <source>
        <strain evidence="2">WR16-4</strain>
    </source>
</reference>
<keyword evidence="1" id="KW-0812">Transmembrane</keyword>
<gene>
    <name evidence="2" type="ORF">WR164_14800</name>
</gene>
<dbReference type="RefSeq" id="WP_286137040.1">
    <property type="nucleotide sequence ID" value="NZ_BRPL01000004.1"/>
</dbReference>